<evidence type="ECO:0000259" key="2">
    <source>
        <dbReference type="Pfam" id="PF00534"/>
    </source>
</evidence>
<proteinExistence type="predicted"/>
<feature type="domain" description="Glycosyl transferase family 1" evidence="2">
    <location>
        <begin position="165"/>
        <end position="325"/>
    </location>
</feature>
<keyword evidence="5" id="KW-1185">Reference proteome</keyword>
<gene>
    <name evidence="4" type="ORF">SAMN05660710_02245</name>
</gene>
<evidence type="ECO:0000256" key="1">
    <source>
        <dbReference type="ARBA" id="ARBA00022679"/>
    </source>
</evidence>
<dbReference type="CDD" id="cd03801">
    <property type="entry name" value="GT4_PimA-like"/>
    <property type="match status" value="1"/>
</dbReference>
<protein>
    <submittedName>
        <fullName evidence="4">Glycosyl transferase 4-like domain-containing protein</fullName>
    </submittedName>
</protein>
<sequence>MSRPCPASFAIPGDIETLTGGYIYERRLLESLRALGHSIRHVPLPAGFPHPSDAETRATLAALCALPAQEPLILDGLVFGSIAPEGLAAVQAPLIAMLHHPLALESGLAPARAQALYDSEKRNLARAAHVLVPSRHTAALLVRDYGADPGRITIVPPGVDPPRVTPAPTRPPLILSVGILHPRKGHDVLIAALEGLADLDWHAVIAGNPWDREHAAALAARRTTSPEARRIRLAGRVAADELQHLYAQASIFALATRFEGYGIVFDEALMRGLPIVSTAIGAVPDTVPTDAGLLVPPDDAPALSAALRLVLTDPARRAAMAAAATHAAAALPQWSDSAAIAGSVLERVAASRMHPGGTN</sequence>
<keyword evidence="1 4" id="KW-0808">Transferase</keyword>
<organism evidence="4 5">
    <name type="scientific">Paracoccus tibetensis</name>
    <dbReference type="NCBI Taxonomy" id="336292"/>
    <lineage>
        <taxon>Bacteria</taxon>
        <taxon>Pseudomonadati</taxon>
        <taxon>Pseudomonadota</taxon>
        <taxon>Alphaproteobacteria</taxon>
        <taxon>Rhodobacterales</taxon>
        <taxon>Paracoccaceae</taxon>
        <taxon>Paracoccus</taxon>
    </lineage>
</organism>
<accession>A0A1G5HRH1</accession>
<dbReference type="SUPFAM" id="SSF53756">
    <property type="entry name" value="UDP-Glycosyltransferase/glycogen phosphorylase"/>
    <property type="match status" value="1"/>
</dbReference>
<dbReference type="Gene3D" id="3.40.50.2000">
    <property type="entry name" value="Glycogen Phosphorylase B"/>
    <property type="match status" value="2"/>
</dbReference>
<dbReference type="InterPro" id="IPR028098">
    <property type="entry name" value="Glyco_trans_4-like_N"/>
</dbReference>
<dbReference type="PANTHER" id="PTHR46401">
    <property type="entry name" value="GLYCOSYLTRANSFERASE WBBK-RELATED"/>
    <property type="match status" value="1"/>
</dbReference>
<dbReference type="GO" id="GO:0016757">
    <property type="term" value="F:glycosyltransferase activity"/>
    <property type="evidence" value="ECO:0007669"/>
    <property type="project" value="InterPro"/>
</dbReference>
<dbReference type="PANTHER" id="PTHR46401:SF2">
    <property type="entry name" value="GLYCOSYLTRANSFERASE WBBK-RELATED"/>
    <property type="match status" value="1"/>
</dbReference>
<dbReference type="Pfam" id="PF13439">
    <property type="entry name" value="Glyco_transf_4"/>
    <property type="match status" value="1"/>
</dbReference>
<dbReference type="OrthoDB" id="9790710at2"/>
<evidence type="ECO:0000313" key="5">
    <source>
        <dbReference type="Proteomes" id="UP000199502"/>
    </source>
</evidence>
<dbReference type="RefSeq" id="WP_090744110.1">
    <property type="nucleotide sequence ID" value="NZ_FMVT01000007.1"/>
</dbReference>
<dbReference type="AlphaFoldDB" id="A0A1G5HRH1"/>
<dbReference type="STRING" id="336292.SAMN05660710_02245"/>
<evidence type="ECO:0000259" key="3">
    <source>
        <dbReference type="Pfam" id="PF13439"/>
    </source>
</evidence>
<dbReference type="EMBL" id="FMVT01000007">
    <property type="protein sequence ID" value="SCY66049.1"/>
    <property type="molecule type" value="Genomic_DNA"/>
</dbReference>
<dbReference type="GO" id="GO:0009103">
    <property type="term" value="P:lipopolysaccharide biosynthetic process"/>
    <property type="evidence" value="ECO:0007669"/>
    <property type="project" value="TreeGrafter"/>
</dbReference>
<dbReference type="Proteomes" id="UP000199502">
    <property type="component" value="Unassembled WGS sequence"/>
</dbReference>
<dbReference type="Pfam" id="PF00534">
    <property type="entry name" value="Glycos_transf_1"/>
    <property type="match status" value="1"/>
</dbReference>
<dbReference type="InterPro" id="IPR001296">
    <property type="entry name" value="Glyco_trans_1"/>
</dbReference>
<name>A0A1G5HRH1_9RHOB</name>
<reference evidence="4 5" key="1">
    <citation type="submission" date="2016-10" db="EMBL/GenBank/DDBJ databases">
        <authorList>
            <person name="de Groot N.N."/>
        </authorList>
    </citation>
    <scope>NUCLEOTIDE SEQUENCE [LARGE SCALE GENOMIC DNA]</scope>
    <source>
        <strain evidence="4 5">CGMCC 1.8925</strain>
    </source>
</reference>
<evidence type="ECO:0000313" key="4">
    <source>
        <dbReference type="EMBL" id="SCY66049.1"/>
    </source>
</evidence>
<feature type="domain" description="Glycosyltransferase subfamily 4-like N-terminal" evidence="3">
    <location>
        <begin position="83"/>
        <end position="161"/>
    </location>
</feature>